<dbReference type="GO" id="GO:0016020">
    <property type="term" value="C:membrane"/>
    <property type="evidence" value="ECO:0007669"/>
    <property type="project" value="UniProtKB-SubCell"/>
</dbReference>
<keyword evidence="3 6" id="KW-0812">Transmembrane</keyword>
<dbReference type="AlphaFoldDB" id="A0A2C9WPS9"/>
<protein>
    <recommendedName>
        <fullName evidence="9">Cornichon family protein</fullName>
    </recommendedName>
</protein>
<dbReference type="SMART" id="SM01398">
    <property type="entry name" value="Cornichon"/>
    <property type="match status" value="1"/>
</dbReference>
<feature type="transmembrane region" description="Helical" evidence="6">
    <location>
        <begin position="7"/>
        <end position="29"/>
    </location>
</feature>
<dbReference type="Pfam" id="PF03311">
    <property type="entry name" value="Cornichon"/>
    <property type="match status" value="1"/>
</dbReference>
<keyword evidence="5 6" id="KW-0472">Membrane</keyword>
<evidence type="ECO:0000256" key="2">
    <source>
        <dbReference type="ARBA" id="ARBA00010095"/>
    </source>
</evidence>
<gene>
    <name evidence="7" type="ORF">MANES_01G265700v8</name>
</gene>
<sequence>MGTLYAWLLNCFLLISVMGLVAFQLIMLMDLEFDYMNPYDTASRMNLVTLPEYFAHGLLCIAFLFTGHWFFFLLSLPYLYNNIRMYLQRRHLVDVTEIYNQLSTEKQQRLFKLGYLVILLVLCIFWFLWTIEGFE</sequence>
<evidence type="ECO:0000256" key="5">
    <source>
        <dbReference type="ARBA" id="ARBA00023136"/>
    </source>
</evidence>
<dbReference type="Gramene" id="Manes.01G265700.1.v8.1">
    <property type="protein sequence ID" value="Manes.01G265700.1.v8.1.CDS"/>
    <property type="gene ID" value="Manes.01G265700.v8.1"/>
</dbReference>
<reference evidence="8" key="1">
    <citation type="journal article" date="2016" name="Nat. Biotechnol.">
        <title>Sequencing wild and cultivated cassava and related species reveals extensive interspecific hybridization and genetic diversity.</title>
        <authorList>
            <person name="Bredeson J.V."/>
            <person name="Lyons J.B."/>
            <person name="Prochnik S.E."/>
            <person name="Wu G.A."/>
            <person name="Ha C.M."/>
            <person name="Edsinger-Gonzales E."/>
            <person name="Grimwood J."/>
            <person name="Schmutz J."/>
            <person name="Rabbi I.Y."/>
            <person name="Egesi C."/>
            <person name="Nauluvula P."/>
            <person name="Lebot V."/>
            <person name="Ndunguru J."/>
            <person name="Mkamilo G."/>
            <person name="Bart R.S."/>
            <person name="Setter T.L."/>
            <person name="Gleadow R.M."/>
            <person name="Kulakow P."/>
            <person name="Ferguson M.E."/>
            <person name="Rounsley S."/>
            <person name="Rokhsar D.S."/>
        </authorList>
    </citation>
    <scope>NUCLEOTIDE SEQUENCE [LARGE SCALE GENOMIC DNA]</scope>
    <source>
        <strain evidence="8">cv. AM560-2</strain>
    </source>
</reference>
<dbReference type="InterPro" id="IPR003377">
    <property type="entry name" value="Cornichon"/>
</dbReference>
<dbReference type="EMBL" id="CM004387">
    <property type="protein sequence ID" value="OAY62402.1"/>
    <property type="molecule type" value="Genomic_DNA"/>
</dbReference>
<evidence type="ECO:0000313" key="7">
    <source>
        <dbReference type="EMBL" id="OAY62402.1"/>
    </source>
</evidence>
<dbReference type="GO" id="GO:0016192">
    <property type="term" value="P:vesicle-mediated transport"/>
    <property type="evidence" value="ECO:0007669"/>
    <property type="project" value="InterPro"/>
</dbReference>
<accession>A0A2C9WPS9</accession>
<comment type="similarity">
    <text evidence="2">Belongs to the cornichon family.</text>
</comment>
<dbReference type="GO" id="GO:0005102">
    <property type="term" value="F:signaling receptor binding"/>
    <property type="evidence" value="ECO:0000318"/>
    <property type="project" value="GO_Central"/>
</dbReference>
<feature type="transmembrane region" description="Helical" evidence="6">
    <location>
        <begin position="53"/>
        <end position="80"/>
    </location>
</feature>
<evidence type="ECO:0000256" key="6">
    <source>
        <dbReference type="SAM" id="Phobius"/>
    </source>
</evidence>
<evidence type="ECO:0000256" key="4">
    <source>
        <dbReference type="ARBA" id="ARBA00022989"/>
    </source>
</evidence>
<comment type="subcellular location">
    <subcellularLocation>
        <location evidence="1">Membrane</location>
        <topology evidence="1">Multi-pass membrane protein</topology>
    </subcellularLocation>
</comment>
<evidence type="ECO:0000256" key="3">
    <source>
        <dbReference type="ARBA" id="ARBA00022692"/>
    </source>
</evidence>
<evidence type="ECO:0000313" key="8">
    <source>
        <dbReference type="Proteomes" id="UP000091857"/>
    </source>
</evidence>
<evidence type="ECO:0008006" key="9">
    <source>
        <dbReference type="Google" id="ProtNLM"/>
    </source>
</evidence>
<proteinExistence type="inferred from homology"/>
<comment type="caution">
    <text evidence="7">The sequence shown here is derived from an EMBL/GenBank/DDBJ whole genome shotgun (WGS) entry which is preliminary data.</text>
</comment>
<dbReference type="OMA" id="NNIRMYL"/>
<keyword evidence="4 6" id="KW-1133">Transmembrane helix</keyword>
<dbReference type="Proteomes" id="UP000091857">
    <property type="component" value="Chromosome 1"/>
</dbReference>
<keyword evidence="8" id="KW-1185">Reference proteome</keyword>
<evidence type="ECO:0000256" key="1">
    <source>
        <dbReference type="ARBA" id="ARBA00004141"/>
    </source>
</evidence>
<organism evidence="7 8">
    <name type="scientific">Manihot esculenta</name>
    <name type="common">Cassava</name>
    <name type="synonym">Jatropha manihot</name>
    <dbReference type="NCBI Taxonomy" id="3983"/>
    <lineage>
        <taxon>Eukaryota</taxon>
        <taxon>Viridiplantae</taxon>
        <taxon>Streptophyta</taxon>
        <taxon>Embryophyta</taxon>
        <taxon>Tracheophyta</taxon>
        <taxon>Spermatophyta</taxon>
        <taxon>Magnoliopsida</taxon>
        <taxon>eudicotyledons</taxon>
        <taxon>Gunneridae</taxon>
        <taxon>Pentapetalae</taxon>
        <taxon>rosids</taxon>
        <taxon>fabids</taxon>
        <taxon>Malpighiales</taxon>
        <taxon>Euphorbiaceae</taxon>
        <taxon>Crotonoideae</taxon>
        <taxon>Manihoteae</taxon>
        <taxon>Manihot</taxon>
    </lineage>
</organism>
<dbReference type="STRING" id="3983.A0A2C9WPS9"/>
<dbReference type="OrthoDB" id="434393at2759"/>
<feature type="transmembrane region" description="Helical" evidence="6">
    <location>
        <begin position="110"/>
        <end position="129"/>
    </location>
</feature>
<name>A0A2C9WPS9_MANES</name>
<dbReference type="PANTHER" id="PTHR12290">
    <property type="entry name" value="CORNICHON-RELATED"/>
    <property type="match status" value="1"/>
</dbReference>